<dbReference type="PANTHER" id="PTHR34309:SF10">
    <property type="entry name" value="SLR1406 PROTEIN"/>
    <property type="match status" value="1"/>
</dbReference>
<dbReference type="InterPro" id="IPR038084">
    <property type="entry name" value="PduO/GlcC-like_sf"/>
</dbReference>
<accession>A0A3B0YSH4</accession>
<reference evidence="1" key="1">
    <citation type="submission" date="2018-06" db="EMBL/GenBank/DDBJ databases">
        <authorList>
            <person name="Zhirakovskaya E."/>
        </authorList>
    </citation>
    <scope>NUCLEOTIDE SEQUENCE</scope>
</reference>
<evidence type="ECO:0008006" key="2">
    <source>
        <dbReference type="Google" id="ProtNLM"/>
    </source>
</evidence>
<dbReference type="SUPFAM" id="SSF143744">
    <property type="entry name" value="GlcG-like"/>
    <property type="match status" value="1"/>
</dbReference>
<evidence type="ECO:0000313" key="1">
    <source>
        <dbReference type="EMBL" id="VAW82421.1"/>
    </source>
</evidence>
<dbReference type="EMBL" id="UOFM01000468">
    <property type="protein sequence ID" value="VAW82421.1"/>
    <property type="molecule type" value="Genomic_DNA"/>
</dbReference>
<dbReference type="Pfam" id="PF03928">
    <property type="entry name" value="HbpS-like"/>
    <property type="match status" value="1"/>
</dbReference>
<organism evidence="1">
    <name type="scientific">hydrothermal vent metagenome</name>
    <dbReference type="NCBI Taxonomy" id="652676"/>
    <lineage>
        <taxon>unclassified sequences</taxon>
        <taxon>metagenomes</taxon>
        <taxon>ecological metagenomes</taxon>
    </lineage>
</organism>
<name>A0A3B0YSH4_9ZZZZ</name>
<dbReference type="PANTHER" id="PTHR34309">
    <property type="entry name" value="SLR1406 PROTEIN"/>
    <property type="match status" value="1"/>
</dbReference>
<dbReference type="Gene3D" id="3.30.450.150">
    <property type="entry name" value="Haem-degrading domain"/>
    <property type="match status" value="1"/>
</dbReference>
<gene>
    <name evidence="1" type="ORF">MNBD_GAMMA14-908</name>
</gene>
<dbReference type="InterPro" id="IPR052517">
    <property type="entry name" value="GlcG_carb_metab_protein"/>
</dbReference>
<dbReference type="InterPro" id="IPR005624">
    <property type="entry name" value="PduO/GlcC-like"/>
</dbReference>
<sequence length="168" mass="17577">MSQISLLLRNSLVVTGLLFATASQAADVLVQRSIGMELARDVANEAVLACRKAGYQVSAVVVDREASVRAVLRDDAAPRFTADISRRKANMVIMGGTASGTVVKNRADIRNELNHIDGLIMLKGGLPIIVGGYRIGAVGVSGAPGGDLDEACARAALDALEDRIAFSD</sequence>
<proteinExistence type="predicted"/>
<protein>
    <recommendedName>
        <fullName evidence="2">Extracellular protein</fullName>
    </recommendedName>
</protein>
<dbReference type="AlphaFoldDB" id="A0A3B0YSH4"/>